<feature type="compositionally biased region" description="Basic and acidic residues" evidence="1">
    <location>
        <begin position="1"/>
        <end position="20"/>
    </location>
</feature>
<proteinExistence type="predicted"/>
<organism evidence="2 3">
    <name type="scientific">Trichuris trichiura</name>
    <name type="common">Whipworm</name>
    <name type="synonym">Trichocephalus trichiurus</name>
    <dbReference type="NCBI Taxonomy" id="36087"/>
    <lineage>
        <taxon>Eukaryota</taxon>
        <taxon>Metazoa</taxon>
        <taxon>Ecdysozoa</taxon>
        <taxon>Nematoda</taxon>
        <taxon>Enoplea</taxon>
        <taxon>Dorylaimia</taxon>
        <taxon>Trichinellida</taxon>
        <taxon>Trichuridae</taxon>
        <taxon>Trichuris</taxon>
    </lineage>
</organism>
<sequence length="178" mass="19657">MMKAEEEIPEAGETRGENDQITRLADAPTTFDELAEMVELEKLMASACGSLKQPLGTSENPVQQRADIPCGNPQGDGHARRAQAWFALLSRPNVVSNERADKWTLQAGAQAFVTTTIRTSGQRVTVGINADQTGHDRYFRRTTRGRFELGRLAVIKCLRRVSGAPDFDHVIARQHLNA</sequence>
<dbReference type="AlphaFoldDB" id="A0A077Z5Y6"/>
<gene>
    <name evidence="2" type="ORF">TTRE_0000334401</name>
</gene>
<evidence type="ECO:0000313" key="3">
    <source>
        <dbReference type="Proteomes" id="UP000030665"/>
    </source>
</evidence>
<dbReference type="Proteomes" id="UP000030665">
    <property type="component" value="Unassembled WGS sequence"/>
</dbReference>
<evidence type="ECO:0000313" key="2">
    <source>
        <dbReference type="EMBL" id="CDW55073.1"/>
    </source>
</evidence>
<evidence type="ECO:0000256" key="1">
    <source>
        <dbReference type="SAM" id="MobiDB-lite"/>
    </source>
</evidence>
<name>A0A077Z5Y6_TRITR</name>
<feature type="region of interest" description="Disordered" evidence="1">
    <location>
        <begin position="54"/>
        <end position="76"/>
    </location>
</feature>
<accession>A0A077Z5Y6</accession>
<protein>
    <submittedName>
        <fullName evidence="2">Uncharacterized protein</fullName>
    </submittedName>
</protein>
<reference evidence="2" key="1">
    <citation type="submission" date="2014-01" db="EMBL/GenBank/DDBJ databases">
        <authorList>
            <person name="Aslett M."/>
        </authorList>
    </citation>
    <scope>NUCLEOTIDE SEQUENCE</scope>
</reference>
<keyword evidence="3" id="KW-1185">Reference proteome</keyword>
<reference evidence="2" key="2">
    <citation type="submission" date="2014-03" db="EMBL/GenBank/DDBJ databases">
        <title>The whipworm genome and dual-species transcriptomics of an intimate host-pathogen interaction.</title>
        <authorList>
            <person name="Foth B.J."/>
            <person name="Tsai I.J."/>
            <person name="Reid A.J."/>
            <person name="Bancroft A.J."/>
            <person name="Nichol S."/>
            <person name="Tracey A."/>
            <person name="Holroyd N."/>
            <person name="Cotton J.A."/>
            <person name="Stanley E.J."/>
            <person name="Zarowiecki M."/>
            <person name="Liu J.Z."/>
            <person name="Huckvale T."/>
            <person name="Cooper P.J."/>
            <person name="Grencis R.K."/>
            <person name="Berriman M."/>
        </authorList>
    </citation>
    <scope>NUCLEOTIDE SEQUENCE [LARGE SCALE GENOMIC DNA]</scope>
</reference>
<feature type="region of interest" description="Disordered" evidence="1">
    <location>
        <begin position="1"/>
        <end position="23"/>
    </location>
</feature>
<dbReference type="EMBL" id="HG805934">
    <property type="protein sequence ID" value="CDW55073.1"/>
    <property type="molecule type" value="Genomic_DNA"/>
</dbReference>